<dbReference type="AlphaFoldDB" id="A0AAW2WY70"/>
<comment type="caution">
    <text evidence="2">The sequence shown here is derived from an EMBL/GenBank/DDBJ whole genome shotgun (WGS) entry which is preliminary data.</text>
</comment>
<name>A0AAW2WY70_9LAMI</name>
<evidence type="ECO:0000256" key="1">
    <source>
        <dbReference type="SAM" id="MobiDB-lite"/>
    </source>
</evidence>
<accession>A0AAW2WY70</accession>
<dbReference type="EMBL" id="JACGWN010000006">
    <property type="protein sequence ID" value="KAL0446544.1"/>
    <property type="molecule type" value="Genomic_DNA"/>
</dbReference>
<proteinExistence type="predicted"/>
<protein>
    <submittedName>
        <fullName evidence="2">Uncharacterized protein</fullName>
    </submittedName>
</protein>
<reference evidence="2" key="2">
    <citation type="journal article" date="2024" name="Plant">
        <title>Genomic evolution and insights into agronomic trait innovations of Sesamum species.</title>
        <authorList>
            <person name="Miao H."/>
            <person name="Wang L."/>
            <person name="Qu L."/>
            <person name="Liu H."/>
            <person name="Sun Y."/>
            <person name="Le M."/>
            <person name="Wang Q."/>
            <person name="Wei S."/>
            <person name="Zheng Y."/>
            <person name="Lin W."/>
            <person name="Duan Y."/>
            <person name="Cao H."/>
            <person name="Xiong S."/>
            <person name="Wang X."/>
            <person name="Wei L."/>
            <person name="Li C."/>
            <person name="Ma Q."/>
            <person name="Ju M."/>
            <person name="Zhao R."/>
            <person name="Li G."/>
            <person name="Mu C."/>
            <person name="Tian Q."/>
            <person name="Mei H."/>
            <person name="Zhang T."/>
            <person name="Gao T."/>
            <person name="Zhang H."/>
        </authorList>
    </citation>
    <scope>NUCLEOTIDE SEQUENCE</scope>
    <source>
        <strain evidence="2">KEN1</strain>
    </source>
</reference>
<sequence length="79" mass="8799">MTWMVPLTELDRRDVCAIGRRTQGCWSAGDMTEKLVVVKQKSGRNENKENRPDSGRKWMGLGSINSLEVGELTGGGFEQ</sequence>
<organism evidence="2">
    <name type="scientific">Sesamum latifolium</name>
    <dbReference type="NCBI Taxonomy" id="2727402"/>
    <lineage>
        <taxon>Eukaryota</taxon>
        <taxon>Viridiplantae</taxon>
        <taxon>Streptophyta</taxon>
        <taxon>Embryophyta</taxon>
        <taxon>Tracheophyta</taxon>
        <taxon>Spermatophyta</taxon>
        <taxon>Magnoliopsida</taxon>
        <taxon>eudicotyledons</taxon>
        <taxon>Gunneridae</taxon>
        <taxon>Pentapetalae</taxon>
        <taxon>asterids</taxon>
        <taxon>lamiids</taxon>
        <taxon>Lamiales</taxon>
        <taxon>Pedaliaceae</taxon>
        <taxon>Sesamum</taxon>
    </lineage>
</organism>
<reference evidence="2" key="1">
    <citation type="submission" date="2020-06" db="EMBL/GenBank/DDBJ databases">
        <authorList>
            <person name="Li T."/>
            <person name="Hu X."/>
            <person name="Zhang T."/>
            <person name="Song X."/>
            <person name="Zhang H."/>
            <person name="Dai N."/>
            <person name="Sheng W."/>
            <person name="Hou X."/>
            <person name="Wei L."/>
        </authorList>
    </citation>
    <scope>NUCLEOTIDE SEQUENCE</scope>
    <source>
        <strain evidence="2">KEN1</strain>
        <tissue evidence="2">Leaf</tissue>
    </source>
</reference>
<feature type="compositionally biased region" description="Basic and acidic residues" evidence="1">
    <location>
        <begin position="43"/>
        <end position="56"/>
    </location>
</feature>
<gene>
    <name evidence="2" type="ORF">Slati_1782300</name>
</gene>
<feature type="region of interest" description="Disordered" evidence="1">
    <location>
        <begin position="41"/>
        <end position="61"/>
    </location>
</feature>
<evidence type="ECO:0000313" key="2">
    <source>
        <dbReference type="EMBL" id="KAL0446544.1"/>
    </source>
</evidence>